<dbReference type="AlphaFoldDB" id="U1XB48"/>
<organism evidence="2 3">
    <name type="scientific">Aneurinibacillus aneurinilyticus ATCC 12856</name>
    <dbReference type="NCBI Taxonomy" id="649747"/>
    <lineage>
        <taxon>Bacteria</taxon>
        <taxon>Bacillati</taxon>
        <taxon>Bacillota</taxon>
        <taxon>Bacilli</taxon>
        <taxon>Bacillales</taxon>
        <taxon>Paenibacillaceae</taxon>
        <taxon>Aneurinibacillus group</taxon>
        <taxon>Aneurinibacillus</taxon>
    </lineage>
</organism>
<dbReference type="HOGENOM" id="CLU_117532_0_0_9"/>
<feature type="transmembrane region" description="Helical" evidence="1">
    <location>
        <begin position="138"/>
        <end position="155"/>
    </location>
</feature>
<dbReference type="STRING" id="649747.HMPREF0083_00154"/>
<dbReference type="eggNOG" id="ENOG502ZBQP">
    <property type="taxonomic scope" value="Bacteria"/>
</dbReference>
<comment type="caution">
    <text evidence="2">The sequence shown here is derived from an EMBL/GenBank/DDBJ whole genome shotgun (WGS) entry which is preliminary data.</text>
</comment>
<accession>U1XB48</accession>
<evidence type="ECO:0000313" key="2">
    <source>
        <dbReference type="EMBL" id="ERI11753.1"/>
    </source>
</evidence>
<reference evidence="2 3" key="1">
    <citation type="submission" date="2013-08" db="EMBL/GenBank/DDBJ databases">
        <authorList>
            <person name="Weinstock G."/>
            <person name="Sodergren E."/>
            <person name="Wylie T."/>
            <person name="Fulton L."/>
            <person name="Fulton R."/>
            <person name="Fronick C."/>
            <person name="O'Laughlin M."/>
            <person name="Godfrey J."/>
            <person name="Miner T."/>
            <person name="Herter B."/>
            <person name="Appelbaum E."/>
            <person name="Cordes M."/>
            <person name="Lek S."/>
            <person name="Wollam A."/>
            <person name="Pepin K.H."/>
            <person name="Palsikar V.B."/>
            <person name="Mitreva M."/>
            <person name="Wilson R.K."/>
        </authorList>
    </citation>
    <scope>NUCLEOTIDE SEQUENCE [LARGE SCALE GENOMIC DNA]</scope>
    <source>
        <strain evidence="2 3">ATCC 12856</strain>
    </source>
</reference>
<feature type="transmembrane region" description="Helical" evidence="1">
    <location>
        <begin position="18"/>
        <end position="39"/>
    </location>
</feature>
<feature type="transmembrane region" description="Helical" evidence="1">
    <location>
        <begin position="82"/>
        <end position="100"/>
    </location>
</feature>
<keyword evidence="1" id="KW-1133">Transmembrane helix</keyword>
<feature type="transmembrane region" description="Helical" evidence="1">
    <location>
        <begin position="51"/>
        <end position="70"/>
    </location>
</feature>
<evidence type="ECO:0000313" key="3">
    <source>
        <dbReference type="Proteomes" id="UP000016511"/>
    </source>
</evidence>
<dbReference type="Proteomes" id="UP000016511">
    <property type="component" value="Unassembled WGS sequence"/>
</dbReference>
<protein>
    <submittedName>
        <fullName evidence="2">Uncharacterized protein</fullName>
    </submittedName>
</protein>
<proteinExistence type="predicted"/>
<sequence length="200" mass="22242">MINLNNTTVLGRGSVLSFVAWMIVACEIAFWVVIVLGLVMRYVFKLNALGLFLLALTPVIDLVLLIITGIDLYRGATATQAHAIAAVYIGISIAFGKSMIRWADERFQYYVTRQGPKPPERFGMEYARHYLKGWVRHALAYLIGAGLLAGMIYLINDPSRTGALSGILRVWTVVLGVDFIIAISHFIWPKKAKARNSRSV</sequence>
<keyword evidence="1" id="KW-0812">Transmembrane</keyword>
<feature type="transmembrane region" description="Helical" evidence="1">
    <location>
        <begin position="167"/>
        <end position="188"/>
    </location>
</feature>
<keyword evidence="1" id="KW-0472">Membrane</keyword>
<keyword evidence="3" id="KW-1185">Reference proteome</keyword>
<dbReference type="PATRIC" id="fig|649747.3.peg.136"/>
<dbReference type="EMBL" id="AWSJ01000013">
    <property type="protein sequence ID" value="ERI11753.1"/>
    <property type="molecule type" value="Genomic_DNA"/>
</dbReference>
<name>U1XB48_ANEAE</name>
<gene>
    <name evidence="2" type="ORF">HMPREF0083_00154</name>
</gene>
<evidence type="ECO:0000256" key="1">
    <source>
        <dbReference type="SAM" id="Phobius"/>
    </source>
</evidence>